<feature type="compositionally biased region" description="Low complexity" evidence="1">
    <location>
        <begin position="1"/>
        <end position="10"/>
    </location>
</feature>
<protein>
    <submittedName>
        <fullName evidence="2">Uncharacterized protein</fullName>
    </submittedName>
</protein>
<dbReference type="EMBL" id="JH597761">
    <property type="protein sequence ID" value="EHP70171.1"/>
    <property type="molecule type" value="Genomic_DNA"/>
</dbReference>
<dbReference type="STRING" id="671065.MetMK1DRAFT_00006730"/>
<name>H2C1Q0_9CREN</name>
<organism evidence="2 3">
    <name type="scientific">Metallosphaera yellowstonensis MK1</name>
    <dbReference type="NCBI Taxonomy" id="671065"/>
    <lineage>
        <taxon>Archaea</taxon>
        <taxon>Thermoproteota</taxon>
        <taxon>Thermoprotei</taxon>
        <taxon>Sulfolobales</taxon>
        <taxon>Sulfolobaceae</taxon>
        <taxon>Metallosphaera</taxon>
    </lineage>
</organism>
<feature type="region of interest" description="Disordered" evidence="1">
    <location>
        <begin position="1"/>
        <end position="24"/>
    </location>
</feature>
<evidence type="ECO:0000313" key="3">
    <source>
        <dbReference type="Proteomes" id="UP000003980"/>
    </source>
</evidence>
<evidence type="ECO:0000256" key="1">
    <source>
        <dbReference type="SAM" id="MobiDB-lite"/>
    </source>
</evidence>
<feature type="compositionally biased region" description="Gly residues" evidence="1">
    <location>
        <begin position="43"/>
        <end position="54"/>
    </location>
</feature>
<reference evidence="2 3" key="1">
    <citation type="submission" date="2012-01" db="EMBL/GenBank/DDBJ databases">
        <title>Improved High-Quality Draft sequence of Metallosphaera yellowstonensis MK1.</title>
        <authorList>
            <consortium name="US DOE Joint Genome Institute"/>
            <person name="Lucas S."/>
            <person name="Han J."/>
            <person name="Cheng J.-F."/>
            <person name="Goodwin L."/>
            <person name="Pitluck S."/>
            <person name="Peters L."/>
            <person name="Teshima H."/>
            <person name="Detter J.C."/>
            <person name="Han C."/>
            <person name="Tapia R."/>
            <person name="Land M."/>
            <person name="Hauser L."/>
            <person name="Kyrpides N."/>
            <person name="Kozubal M."/>
            <person name="Macur R.E."/>
            <person name="Jay Z."/>
            <person name="Inskeep W."/>
            <person name="Woyke T."/>
        </authorList>
    </citation>
    <scope>NUCLEOTIDE SEQUENCE [LARGE SCALE GENOMIC DNA]</scope>
    <source>
        <strain evidence="2 3">MK1</strain>
    </source>
</reference>
<dbReference type="HOGENOM" id="CLU_2563542_0_0_2"/>
<accession>H2C1Q0</accession>
<keyword evidence="3" id="KW-1185">Reference proteome</keyword>
<feature type="compositionally biased region" description="Basic and acidic residues" evidence="1">
    <location>
        <begin position="71"/>
        <end position="82"/>
    </location>
</feature>
<dbReference type="AlphaFoldDB" id="H2C1Q0"/>
<feature type="region of interest" description="Disordered" evidence="1">
    <location>
        <begin position="36"/>
        <end position="82"/>
    </location>
</feature>
<evidence type="ECO:0000313" key="2">
    <source>
        <dbReference type="EMBL" id="EHP70171.1"/>
    </source>
</evidence>
<sequence>MIGREVVVEGYGPGGPPGGVALPELSRRELKDSARLFDLRRGLPGGEEVGGGEPRVGTDSAKVSRVSRLSELPREPRVGTDS</sequence>
<feature type="non-terminal residue" evidence="2">
    <location>
        <position position="82"/>
    </location>
</feature>
<gene>
    <name evidence="2" type="ORF">MetMK1DRAFT_00006730</name>
</gene>
<dbReference type="Proteomes" id="UP000003980">
    <property type="component" value="Unassembled WGS sequence"/>
</dbReference>
<proteinExistence type="predicted"/>